<evidence type="ECO:0000313" key="1">
    <source>
        <dbReference type="EMBL" id="NBE07389.1"/>
    </source>
</evidence>
<gene>
    <name evidence="1" type="ORF">GU920_07570</name>
</gene>
<protein>
    <submittedName>
        <fullName evidence="1">DUF1217 domain-containing protein</fullName>
    </submittedName>
</protein>
<evidence type="ECO:0000313" key="2">
    <source>
        <dbReference type="Proteomes" id="UP001517376"/>
    </source>
</evidence>
<reference evidence="2" key="1">
    <citation type="submission" date="2020-01" db="EMBL/GenBank/DDBJ databases">
        <title>Sphingomonas sp. strain CSW-10.</title>
        <authorList>
            <person name="Chen W.-M."/>
        </authorList>
    </citation>
    <scope>NUCLEOTIDE SEQUENCE [LARGE SCALE GENOMIC DNA]</scope>
    <source>
        <strain evidence="2">CCP-1</strain>
    </source>
</reference>
<dbReference type="InterPro" id="IPR023157">
    <property type="entry name" value="AGR-C-984p-like_sf"/>
</dbReference>
<keyword evidence="2" id="KW-1185">Reference proteome</keyword>
<name>A0ABW9Y4F5_9RHOB</name>
<dbReference type="Pfam" id="PF06748">
    <property type="entry name" value="DUF1217"/>
    <property type="match status" value="1"/>
</dbReference>
<comment type="caution">
    <text evidence="1">The sequence shown here is derived from an EMBL/GenBank/DDBJ whole genome shotgun (WGS) entry which is preliminary data.</text>
</comment>
<sequence>MTFQPLVPLSGPGGWSFLKRTEAMQSATFARQPAIQRDEAYFRGKIGSVRTAEALVNDRRLLRITLEAFGLEADVNARAFIRKVLEDGTLRQDALANRLTDKRYLELSSAFGFGDFSVPRTVLSDFPGEVMTRWKQQRFETAVGGVDGNLRLALNARRELASLAAGSSSETTKWLRILGDAPLSTVMRGALNLPRSTAALDLDQQLSAMRSRAAAVFGADTISQFKDSSTVERLIQRFLVTASFGEGSGSANSALTLLQQSRSFLRRL</sequence>
<dbReference type="Gene3D" id="1.10.3700.10">
    <property type="entry name" value="AGR C 984p-like"/>
    <property type="match status" value="1"/>
</dbReference>
<dbReference type="RefSeq" id="WP_161766305.1">
    <property type="nucleotide sequence ID" value="NZ_JAAATW010000001.1"/>
</dbReference>
<organism evidence="1 2">
    <name type="scientific">Paragemmobacter ruber</name>
    <dbReference type="NCBI Taxonomy" id="1985673"/>
    <lineage>
        <taxon>Bacteria</taxon>
        <taxon>Pseudomonadati</taxon>
        <taxon>Pseudomonadota</taxon>
        <taxon>Alphaproteobacteria</taxon>
        <taxon>Rhodobacterales</taxon>
        <taxon>Paracoccaceae</taxon>
        <taxon>Paragemmobacter</taxon>
    </lineage>
</organism>
<dbReference type="Proteomes" id="UP001517376">
    <property type="component" value="Unassembled WGS sequence"/>
</dbReference>
<dbReference type="InterPro" id="IPR010626">
    <property type="entry name" value="DUF1217"/>
</dbReference>
<dbReference type="EMBL" id="JAAATW010000001">
    <property type="protein sequence ID" value="NBE07389.1"/>
    <property type="molecule type" value="Genomic_DNA"/>
</dbReference>
<proteinExistence type="predicted"/>
<dbReference type="SUPFAM" id="SSF158837">
    <property type="entry name" value="AGR C 984p-like"/>
    <property type="match status" value="1"/>
</dbReference>
<accession>A0ABW9Y4F5</accession>